<organism evidence="7 8">
    <name type="scientific">Pseudo-nitzschia multistriata</name>
    <dbReference type="NCBI Taxonomy" id="183589"/>
    <lineage>
        <taxon>Eukaryota</taxon>
        <taxon>Sar</taxon>
        <taxon>Stramenopiles</taxon>
        <taxon>Ochrophyta</taxon>
        <taxon>Bacillariophyta</taxon>
        <taxon>Bacillariophyceae</taxon>
        <taxon>Bacillariophycidae</taxon>
        <taxon>Bacillariales</taxon>
        <taxon>Bacillariaceae</taxon>
        <taxon>Pseudo-nitzschia</taxon>
    </lineage>
</organism>
<dbReference type="GO" id="GO:0071051">
    <property type="term" value="P:poly(A)-dependent snoRNA 3'-end processing"/>
    <property type="evidence" value="ECO:0007669"/>
    <property type="project" value="TreeGrafter"/>
</dbReference>
<accession>A0A448ZJA6</accession>
<dbReference type="GO" id="GO:0005730">
    <property type="term" value="C:nucleolus"/>
    <property type="evidence" value="ECO:0007669"/>
    <property type="project" value="TreeGrafter"/>
</dbReference>
<dbReference type="SUPFAM" id="SSF55666">
    <property type="entry name" value="Ribonuclease PH domain 2-like"/>
    <property type="match status" value="1"/>
</dbReference>
<dbReference type="GO" id="GO:0003723">
    <property type="term" value="F:RNA binding"/>
    <property type="evidence" value="ECO:0007669"/>
    <property type="project" value="TreeGrafter"/>
</dbReference>
<dbReference type="InterPro" id="IPR001247">
    <property type="entry name" value="ExoRNase_PH_dom1"/>
</dbReference>
<comment type="subcellular location">
    <subcellularLocation>
        <location evidence="1">Nucleus</location>
    </subcellularLocation>
</comment>
<gene>
    <name evidence="7" type="ORF">PSNMU_V1.4_AUG-EV-PASAV3_0090710</name>
</gene>
<dbReference type="InterPro" id="IPR020568">
    <property type="entry name" value="Ribosomal_Su5_D2-typ_SF"/>
</dbReference>
<evidence type="ECO:0000313" key="8">
    <source>
        <dbReference type="Proteomes" id="UP000291116"/>
    </source>
</evidence>
<proteinExistence type="inferred from homology"/>
<dbReference type="OrthoDB" id="27298at2759"/>
<dbReference type="GO" id="GO:0000176">
    <property type="term" value="C:nuclear exosome (RNase complex)"/>
    <property type="evidence" value="ECO:0007669"/>
    <property type="project" value="TreeGrafter"/>
</dbReference>
<reference evidence="7 8" key="1">
    <citation type="submission" date="2019-01" db="EMBL/GenBank/DDBJ databases">
        <authorList>
            <person name="Ferrante I. M."/>
        </authorList>
    </citation>
    <scope>NUCLEOTIDE SEQUENCE [LARGE SCALE GENOMIC DNA]</scope>
    <source>
        <strain evidence="7 8">B856</strain>
    </source>
</reference>
<dbReference type="EMBL" id="CAACVS010000415">
    <property type="protein sequence ID" value="VEU42119.1"/>
    <property type="molecule type" value="Genomic_DNA"/>
</dbReference>
<evidence type="ECO:0000256" key="5">
    <source>
        <dbReference type="ARBA" id="ARBA00023242"/>
    </source>
</evidence>
<evidence type="ECO:0000259" key="6">
    <source>
        <dbReference type="Pfam" id="PF01138"/>
    </source>
</evidence>
<dbReference type="GO" id="GO:0034475">
    <property type="term" value="P:U4 snRNA 3'-end processing"/>
    <property type="evidence" value="ECO:0007669"/>
    <property type="project" value="TreeGrafter"/>
</dbReference>
<dbReference type="GO" id="GO:0016075">
    <property type="term" value="P:rRNA catabolic process"/>
    <property type="evidence" value="ECO:0007669"/>
    <property type="project" value="TreeGrafter"/>
</dbReference>
<comment type="similarity">
    <text evidence="2">Belongs to the RNase PH family.</text>
</comment>
<feature type="domain" description="Exoribonuclease phosphorolytic" evidence="6">
    <location>
        <begin position="15"/>
        <end position="133"/>
    </location>
</feature>
<name>A0A448ZJA6_9STRA</name>
<dbReference type="Pfam" id="PF01138">
    <property type="entry name" value="RNase_PH"/>
    <property type="match status" value="1"/>
</dbReference>
<dbReference type="InterPro" id="IPR050080">
    <property type="entry name" value="RNase_PH"/>
</dbReference>
<dbReference type="InterPro" id="IPR036345">
    <property type="entry name" value="ExoRNase_PH_dom2_sf"/>
</dbReference>
<dbReference type="PANTHER" id="PTHR11953">
    <property type="entry name" value="EXOSOME COMPLEX COMPONENT"/>
    <property type="match status" value="1"/>
</dbReference>
<dbReference type="SUPFAM" id="SSF54211">
    <property type="entry name" value="Ribosomal protein S5 domain 2-like"/>
    <property type="match status" value="1"/>
</dbReference>
<sequence>MGKKRADGRGSDSTLRPLACELSCLHRSDGSALWKAGSTHVLAAVYGPIAPQNMNNEGDVGKVSVVIKSGKADNGTYENEMGKFLTETISSCVDVSRFPRCIIEVVLQIIQSDGSLLGCLLHGAVAALMDAGVDLLYLPVATTFLVRSIQSGANATTASKVRLDPTSAEEEEERDSSIIVLVNEQRRPERILGSHTVGSGIDLDELLSCVQIASKACSAIPTFWRLAIEQKLKRESQTLWSR</sequence>
<dbReference type="GO" id="GO:0071028">
    <property type="term" value="P:nuclear mRNA surveillance"/>
    <property type="evidence" value="ECO:0007669"/>
    <property type="project" value="TreeGrafter"/>
</dbReference>
<protein>
    <recommendedName>
        <fullName evidence="6">Exoribonuclease phosphorolytic domain-containing protein</fullName>
    </recommendedName>
</protein>
<dbReference type="AlphaFoldDB" id="A0A448ZJA6"/>
<dbReference type="InterPro" id="IPR027408">
    <property type="entry name" value="PNPase/RNase_PH_dom_sf"/>
</dbReference>
<keyword evidence="5" id="KW-0539">Nucleus</keyword>
<keyword evidence="3" id="KW-0698">rRNA processing</keyword>
<dbReference type="PANTHER" id="PTHR11953:SF1">
    <property type="entry name" value="EXOSOME COMPLEX COMPONENT RRP46"/>
    <property type="match status" value="1"/>
</dbReference>
<dbReference type="Gene3D" id="3.30.230.70">
    <property type="entry name" value="GHMP Kinase, N-terminal domain"/>
    <property type="match status" value="1"/>
</dbReference>
<evidence type="ECO:0000256" key="1">
    <source>
        <dbReference type="ARBA" id="ARBA00004123"/>
    </source>
</evidence>
<evidence type="ECO:0000313" key="7">
    <source>
        <dbReference type="EMBL" id="VEU42119.1"/>
    </source>
</evidence>
<evidence type="ECO:0000256" key="3">
    <source>
        <dbReference type="ARBA" id="ARBA00022552"/>
    </source>
</evidence>
<keyword evidence="4" id="KW-0271">Exosome</keyword>
<evidence type="ECO:0000256" key="4">
    <source>
        <dbReference type="ARBA" id="ARBA00022835"/>
    </source>
</evidence>
<keyword evidence="8" id="KW-1185">Reference proteome</keyword>
<evidence type="ECO:0000256" key="2">
    <source>
        <dbReference type="ARBA" id="ARBA00006678"/>
    </source>
</evidence>
<dbReference type="GO" id="GO:0000177">
    <property type="term" value="C:cytoplasmic exosome (RNase complex)"/>
    <property type="evidence" value="ECO:0007669"/>
    <property type="project" value="TreeGrafter"/>
</dbReference>
<dbReference type="GO" id="GO:0006364">
    <property type="term" value="P:rRNA processing"/>
    <property type="evidence" value="ECO:0007669"/>
    <property type="project" value="UniProtKB-KW"/>
</dbReference>
<dbReference type="Proteomes" id="UP000291116">
    <property type="component" value="Unassembled WGS sequence"/>
</dbReference>